<evidence type="ECO:0000256" key="1">
    <source>
        <dbReference type="SAM" id="Phobius"/>
    </source>
</evidence>
<dbReference type="InterPro" id="IPR028087">
    <property type="entry name" value="Tad_N"/>
</dbReference>
<feature type="transmembrane region" description="Helical" evidence="1">
    <location>
        <begin position="12"/>
        <end position="37"/>
    </location>
</feature>
<reference evidence="3 6" key="1">
    <citation type="journal article" date="2014" name="Int. J. Syst. Evol. Microbiol.">
        <title>Complete genome sequence of Corynebacterium casei LMG S-19264T (=DSM 44701T), isolated from a smear-ripened cheese.</title>
        <authorList>
            <consortium name="US DOE Joint Genome Institute (JGI-PGF)"/>
            <person name="Walter F."/>
            <person name="Albersmeier A."/>
            <person name="Kalinowski J."/>
            <person name="Ruckert C."/>
        </authorList>
    </citation>
    <scope>NUCLEOTIDE SEQUENCE [LARGE SCALE GENOMIC DNA]</scope>
    <source>
        <strain evidence="3 6">NBRC 112289</strain>
    </source>
</reference>
<dbReference type="EMBL" id="BSUL01000002">
    <property type="protein sequence ID" value="GMA29949.1"/>
    <property type="molecule type" value="Genomic_DNA"/>
</dbReference>
<keyword evidence="1" id="KW-0812">Transmembrane</keyword>
<dbReference type="Pfam" id="PF13400">
    <property type="entry name" value="Tad"/>
    <property type="match status" value="1"/>
</dbReference>
<accession>A0AA37X9W5</accession>
<dbReference type="EMBL" id="BSUL01000001">
    <property type="protein sequence ID" value="GMA26806.1"/>
    <property type="molecule type" value="Genomic_DNA"/>
</dbReference>
<proteinExistence type="predicted"/>
<dbReference type="AlphaFoldDB" id="A0AA37X9W5"/>
<dbReference type="RefSeq" id="WP_284228875.1">
    <property type="nucleotide sequence ID" value="NZ_BSUL01000001.1"/>
</dbReference>
<evidence type="ECO:0000313" key="5">
    <source>
        <dbReference type="EMBL" id="GMA29949.1"/>
    </source>
</evidence>
<keyword evidence="1" id="KW-0472">Membrane</keyword>
<protein>
    <recommendedName>
        <fullName evidence="2">Putative Flp pilus-assembly TadG-like N-terminal domain-containing protein</fullName>
    </recommendedName>
</protein>
<evidence type="ECO:0000313" key="4">
    <source>
        <dbReference type="EMBL" id="GMA29922.1"/>
    </source>
</evidence>
<evidence type="ECO:0000259" key="2">
    <source>
        <dbReference type="Pfam" id="PF13400"/>
    </source>
</evidence>
<reference evidence="3" key="2">
    <citation type="submission" date="2023-02" db="EMBL/GenBank/DDBJ databases">
        <authorList>
            <person name="Sun Q."/>
            <person name="Mori K."/>
        </authorList>
    </citation>
    <scope>NUCLEOTIDE SEQUENCE</scope>
    <source>
        <strain evidence="3">NBRC 112289</strain>
    </source>
</reference>
<keyword evidence="1" id="KW-1133">Transmembrane helix</keyword>
<sequence>MRILRRDDGSVLPLVLLGALLGLTLIIVAMGATSLYLERKRLLSLADGAALAGAEAFDLAGVGPGGDWRAPNLDSGDVLVTVEDHLAVVPHRLEGLELVQAGTPDGRSARVVLAAEWRPPVVGVVLPEALRLEVTTTARSVLVAP</sequence>
<organism evidence="3 6">
    <name type="scientific">Arenivirga flava</name>
    <dbReference type="NCBI Taxonomy" id="1930060"/>
    <lineage>
        <taxon>Bacteria</taxon>
        <taxon>Bacillati</taxon>
        <taxon>Actinomycetota</taxon>
        <taxon>Actinomycetes</taxon>
        <taxon>Micrococcales</taxon>
        <taxon>Microbacteriaceae</taxon>
        <taxon>Arenivirga</taxon>
    </lineage>
</organism>
<feature type="domain" description="Putative Flp pilus-assembly TadG-like N-terminal" evidence="2">
    <location>
        <begin position="9"/>
        <end position="54"/>
    </location>
</feature>
<evidence type="ECO:0000313" key="3">
    <source>
        <dbReference type="EMBL" id="GMA26806.1"/>
    </source>
</evidence>
<dbReference type="Proteomes" id="UP001157160">
    <property type="component" value="Unassembled WGS sequence"/>
</dbReference>
<gene>
    <name evidence="3" type="ORF">GCM10025874_00590</name>
    <name evidence="4" type="ORF">GCM10025874_31750</name>
    <name evidence="5" type="ORF">GCM10025874_32020</name>
</gene>
<comment type="caution">
    <text evidence="3">The sequence shown here is derived from an EMBL/GenBank/DDBJ whole genome shotgun (WGS) entry which is preliminary data.</text>
</comment>
<keyword evidence="6" id="KW-1185">Reference proteome</keyword>
<evidence type="ECO:0000313" key="6">
    <source>
        <dbReference type="Proteomes" id="UP001157160"/>
    </source>
</evidence>
<name>A0AA37X9W5_9MICO</name>
<dbReference type="EMBL" id="BSUL01000001">
    <property type="protein sequence ID" value="GMA29922.1"/>
    <property type="molecule type" value="Genomic_DNA"/>
</dbReference>